<reference evidence="1 2" key="1">
    <citation type="submission" date="2019-06" db="EMBL/GenBank/DDBJ databases">
        <title>Sequencing the genomes of 1000 actinobacteria strains.</title>
        <authorList>
            <person name="Klenk H.-P."/>
        </authorList>
    </citation>
    <scope>NUCLEOTIDE SEQUENCE [LARGE SCALE GENOMIC DNA]</scope>
    <source>
        <strain evidence="1 2">DSM 46837</strain>
    </source>
</reference>
<dbReference type="AlphaFoldDB" id="A0A543PGJ5"/>
<accession>A0A543PGJ5</accession>
<dbReference type="Proteomes" id="UP000319865">
    <property type="component" value="Unassembled WGS sequence"/>
</dbReference>
<gene>
    <name evidence="1" type="ORF">FHU33_2633</name>
</gene>
<proteinExistence type="predicted"/>
<comment type="caution">
    <text evidence="1">The sequence shown here is derived from an EMBL/GenBank/DDBJ whole genome shotgun (WGS) entry which is preliminary data.</text>
</comment>
<dbReference type="EMBL" id="VFQE01000001">
    <property type="protein sequence ID" value="TQN43198.1"/>
    <property type="molecule type" value="Genomic_DNA"/>
</dbReference>
<protein>
    <submittedName>
        <fullName evidence="1">Uncharacterized protein</fullName>
    </submittedName>
</protein>
<evidence type="ECO:0000313" key="2">
    <source>
        <dbReference type="Proteomes" id="UP000319865"/>
    </source>
</evidence>
<evidence type="ECO:0000313" key="1">
    <source>
        <dbReference type="EMBL" id="TQN43198.1"/>
    </source>
</evidence>
<organism evidence="1 2">
    <name type="scientific">Blastococcus colisei</name>
    <dbReference type="NCBI Taxonomy" id="1564162"/>
    <lineage>
        <taxon>Bacteria</taxon>
        <taxon>Bacillati</taxon>
        <taxon>Actinomycetota</taxon>
        <taxon>Actinomycetes</taxon>
        <taxon>Geodermatophilales</taxon>
        <taxon>Geodermatophilaceae</taxon>
        <taxon>Blastococcus</taxon>
    </lineage>
</organism>
<name>A0A543PGJ5_9ACTN</name>
<dbReference type="OrthoDB" id="5147046at2"/>
<dbReference type="RefSeq" id="WP_142025728.1">
    <property type="nucleotide sequence ID" value="NZ_VFQE01000001.1"/>
</dbReference>
<sequence length="145" mass="14623">MDDDPSPAWIAGGACVMAGALALAACTGGMQTVCPAIGWGSALIVEFAEDWPEVPGGVTIECRPTCMQDVMAEASPAEPEQATGPLAGSSVTVSYVMSTPDPVVTVLAADGTELARADADLDWRRVGGSEECGGPMEASVVVPAP</sequence>
<keyword evidence="2" id="KW-1185">Reference proteome</keyword>